<reference evidence="2" key="1">
    <citation type="submission" date="2022-09" db="EMBL/GenBank/DDBJ databases">
        <title>Novel Mycoplasma species identified in domestic and wild animals.</title>
        <authorList>
            <person name="Volokhov D.V."/>
            <person name="Furtak V.A."/>
            <person name="Zagorodnyaya T.A."/>
        </authorList>
    </citation>
    <scope>NUCLEOTIDE SEQUENCE</scope>
    <source>
        <strain evidence="2">Oakley</strain>
    </source>
</reference>
<dbReference type="InterPro" id="IPR010905">
    <property type="entry name" value="Glyco_hydro_88"/>
</dbReference>
<dbReference type="InterPro" id="IPR052043">
    <property type="entry name" value="PolySaccharide_Degr_Enz"/>
</dbReference>
<gene>
    <name evidence="2" type="ORF">N7548_07800</name>
</gene>
<organism evidence="2 3">
    <name type="scientific">Paracholeplasma manati</name>
    <dbReference type="NCBI Taxonomy" id="591373"/>
    <lineage>
        <taxon>Bacteria</taxon>
        <taxon>Bacillati</taxon>
        <taxon>Mycoplasmatota</taxon>
        <taxon>Mollicutes</taxon>
        <taxon>Acholeplasmatales</taxon>
        <taxon>Acholeplasmataceae</taxon>
        <taxon>Paracholeplasma</taxon>
    </lineage>
</organism>
<evidence type="ECO:0000313" key="3">
    <source>
        <dbReference type="Proteomes" id="UP001177160"/>
    </source>
</evidence>
<dbReference type="EMBL" id="JAOVQM010000008">
    <property type="protein sequence ID" value="MCV2232720.1"/>
    <property type="molecule type" value="Genomic_DNA"/>
</dbReference>
<dbReference type="InterPro" id="IPR008928">
    <property type="entry name" value="6-hairpin_glycosidase_sf"/>
</dbReference>
<name>A0ABT2Y7M2_9MOLU</name>
<sequence>MNPYLKQCIEVIDHHISQIEPKMKWMWGEALFGYALLLMDEYLGETKYKAFIEGYLDYYMANPPVVDQSDTFAPILISFTYGRIYQSNAYDSLTQLGLDYIDHTTPVIDFLPNHLGNSLVGKFYPKSIWVDSIMMYGVFLSVYGHYKNNQKYQMMAYNTAIKFKEYLCKDGLWRHAYWVKFKRAYPKDIYWGRGNGWVVMALPMMLEHLEPVYHQSIKTMAIETVQAITPLQKEHLFSTILNHKSKPESSANFLIHGGILKTARLGFLDEAYKTTAIQGYETAMKTFIQIKAGKPYLTQVSNPTIPLPIFPRLGYLWVGSRDNWSYGLASLIFASMAYDQHI</sequence>
<accession>A0ABT2Y7M2</accession>
<dbReference type="GO" id="GO:0016787">
    <property type="term" value="F:hydrolase activity"/>
    <property type="evidence" value="ECO:0007669"/>
    <property type="project" value="UniProtKB-KW"/>
</dbReference>
<proteinExistence type="predicted"/>
<keyword evidence="3" id="KW-1185">Reference proteome</keyword>
<keyword evidence="1 2" id="KW-0378">Hydrolase</keyword>
<dbReference type="SUPFAM" id="SSF48208">
    <property type="entry name" value="Six-hairpin glycosidases"/>
    <property type="match status" value="1"/>
</dbReference>
<dbReference type="Pfam" id="PF07470">
    <property type="entry name" value="Glyco_hydro_88"/>
    <property type="match status" value="1"/>
</dbReference>
<dbReference type="InterPro" id="IPR012341">
    <property type="entry name" value="6hp_glycosidase-like_sf"/>
</dbReference>
<evidence type="ECO:0000313" key="2">
    <source>
        <dbReference type="EMBL" id="MCV2232720.1"/>
    </source>
</evidence>
<dbReference type="Gene3D" id="1.50.10.10">
    <property type="match status" value="1"/>
</dbReference>
<protein>
    <submittedName>
        <fullName evidence="2">Glycoside hydrolase family 88 protein</fullName>
    </submittedName>
</protein>
<comment type="caution">
    <text evidence="2">The sequence shown here is derived from an EMBL/GenBank/DDBJ whole genome shotgun (WGS) entry which is preliminary data.</text>
</comment>
<dbReference type="Proteomes" id="UP001177160">
    <property type="component" value="Unassembled WGS sequence"/>
</dbReference>
<evidence type="ECO:0000256" key="1">
    <source>
        <dbReference type="ARBA" id="ARBA00022801"/>
    </source>
</evidence>
<dbReference type="PANTHER" id="PTHR33886">
    <property type="entry name" value="UNSATURATED RHAMNOGALACTURONAN HYDROLASE (EUROFUNG)"/>
    <property type="match status" value="1"/>
</dbReference>
<dbReference type="RefSeq" id="WP_263608909.1">
    <property type="nucleotide sequence ID" value="NZ_JAOVQM010000008.1"/>
</dbReference>
<dbReference type="PANTHER" id="PTHR33886:SF8">
    <property type="entry name" value="UNSATURATED RHAMNOGALACTURONAN HYDROLASE (EUROFUNG)"/>
    <property type="match status" value="1"/>
</dbReference>